<evidence type="ECO:0000313" key="2">
    <source>
        <dbReference type="Proteomes" id="UP000821845"/>
    </source>
</evidence>
<gene>
    <name evidence="1" type="ORF">HPB50_007919</name>
</gene>
<reference evidence="1" key="1">
    <citation type="submission" date="2020-05" db="EMBL/GenBank/DDBJ databases">
        <title>Large-scale comparative analyses of tick genomes elucidate their genetic diversity and vector capacities.</title>
        <authorList>
            <person name="Jia N."/>
            <person name="Wang J."/>
            <person name="Shi W."/>
            <person name="Du L."/>
            <person name="Sun Y."/>
            <person name="Zhan W."/>
            <person name="Jiang J."/>
            <person name="Wang Q."/>
            <person name="Zhang B."/>
            <person name="Ji P."/>
            <person name="Sakyi L.B."/>
            <person name="Cui X."/>
            <person name="Yuan T."/>
            <person name="Jiang B."/>
            <person name="Yang W."/>
            <person name="Lam T.T.-Y."/>
            <person name="Chang Q."/>
            <person name="Ding S."/>
            <person name="Wang X."/>
            <person name="Zhu J."/>
            <person name="Ruan X."/>
            <person name="Zhao L."/>
            <person name="Wei J."/>
            <person name="Que T."/>
            <person name="Du C."/>
            <person name="Cheng J."/>
            <person name="Dai P."/>
            <person name="Han X."/>
            <person name="Huang E."/>
            <person name="Gao Y."/>
            <person name="Liu J."/>
            <person name="Shao H."/>
            <person name="Ye R."/>
            <person name="Li L."/>
            <person name="Wei W."/>
            <person name="Wang X."/>
            <person name="Wang C."/>
            <person name="Yang T."/>
            <person name="Huo Q."/>
            <person name="Li W."/>
            <person name="Guo W."/>
            <person name="Chen H."/>
            <person name="Zhou L."/>
            <person name="Ni X."/>
            <person name="Tian J."/>
            <person name="Zhou Y."/>
            <person name="Sheng Y."/>
            <person name="Liu T."/>
            <person name="Pan Y."/>
            <person name="Xia L."/>
            <person name="Li J."/>
            <person name="Zhao F."/>
            <person name="Cao W."/>
        </authorList>
    </citation>
    <scope>NUCLEOTIDE SEQUENCE</scope>
    <source>
        <strain evidence="1">Hyas-2018</strain>
    </source>
</reference>
<dbReference type="EMBL" id="CM023481">
    <property type="protein sequence ID" value="KAH6945353.1"/>
    <property type="molecule type" value="Genomic_DNA"/>
</dbReference>
<dbReference type="Proteomes" id="UP000821845">
    <property type="component" value="Chromosome 1"/>
</dbReference>
<proteinExistence type="predicted"/>
<keyword evidence="2" id="KW-1185">Reference proteome</keyword>
<protein>
    <submittedName>
        <fullName evidence="1">Uncharacterized protein</fullName>
    </submittedName>
</protein>
<accession>A0ACB7TEG7</accession>
<name>A0ACB7TEG7_HYAAI</name>
<organism evidence="1 2">
    <name type="scientific">Hyalomma asiaticum</name>
    <name type="common">Tick</name>
    <dbReference type="NCBI Taxonomy" id="266040"/>
    <lineage>
        <taxon>Eukaryota</taxon>
        <taxon>Metazoa</taxon>
        <taxon>Ecdysozoa</taxon>
        <taxon>Arthropoda</taxon>
        <taxon>Chelicerata</taxon>
        <taxon>Arachnida</taxon>
        <taxon>Acari</taxon>
        <taxon>Parasitiformes</taxon>
        <taxon>Ixodida</taxon>
        <taxon>Ixodoidea</taxon>
        <taxon>Ixodidae</taxon>
        <taxon>Hyalomminae</taxon>
        <taxon>Hyalomma</taxon>
    </lineage>
</organism>
<comment type="caution">
    <text evidence="1">The sequence shown here is derived from an EMBL/GenBank/DDBJ whole genome shotgun (WGS) entry which is preliminary data.</text>
</comment>
<sequence length="878" mass="98722">MVRFAQMEAHVDCAVAVVLQPADVMVHVLHLDTRWPVQKTQEHLIRVSHLMTEDRIVSICRHYEKPRIGVMSTGGSSLGFVFSDYNAVLRQFREAIIDQLHEPKRAGRPEFRFVEDNGWPVTTRQETSLTVLDVMSNRSLFIQMGALPTGDVAPSSIMAPPLSNALTAPRTQVSMPALPAEEWDGKRKKSVRFGRNEPKPILISYVRAETAQHALNLKQELHKMNFSVYLFASTQYIAAWKPSEHETGQNKQNRPMDQCPDLGAPTGSTPTGEGYKYDYRVWDETNLKRVAKEIAERYRQTVKKEQIAERRSKTSSLKMKRTSHLSNLATVDEQSVMRVGYQLEATAGLCSAEPLEPVETRELIVITAHPKQKEMAQVIARMLEQDGFRVWSTTELNETRDSCSDTESIPTNPNTPRELAPIPEGERVFSDTYREANNRILEHKRLSSLREQETPGYATYSVAEGRSVCRLTSQASDASVVSMLAGEKLEKLTRFQQKAVQAKVVIVLITKEFTASRTSEQQVFYIEHRKHVVLVKCDDCPIPCWFTSLMGNDIISRDNPEFENILRIRIRRATSPDTSETPKDAAAEATMQCLVSFIKKEIPSLETCVYIAGSSKLQSTRSVEICREIGRELAKRPNLAVVTGGFFGAPDVVARTFHECRVNNDHNDPRVFHILPKRDDKIFTGKAQQNSDGSFAAINYGRNLFLGNSVKERESAVARAFDTCIVVEGGPCAAHEVEQFVWSDHFVVPVVSTGGAAGGQFGVPLKILETPHGITEEKWSVLSEKEATPTEVAKAVVEIVVQLKRAMISHTKSHLVRNKYKKLKKRNKHSREPAEQQTTDASHTTDSGPTPSVKPTVSFRNISHWQRILNYFRKKSTS</sequence>
<evidence type="ECO:0000313" key="1">
    <source>
        <dbReference type="EMBL" id="KAH6945353.1"/>
    </source>
</evidence>